<dbReference type="AlphaFoldDB" id="A0A927JDY8"/>
<evidence type="ECO:0000256" key="1">
    <source>
        <dbReference type="ARBA" id="ARBA00023002"/>
    </source>
</evidence>
<accession>A0A927JDY8</accession>
<feature type="domain" description="Pyridoxamine 5'-phosphate oxidase N-terminal" evidence="2">
    <location>
        <begin position="24"/>
        <end position="123"/>
    </location>
</feature>
<dbReference type="PANTHER" id="PTHR35176:SF4">
    <property type="entry name" value="PYRIDOXAMINE 5'-PHOSPHATE OXIDASE-RELATED FMN-BINDING"/>
    <property type="match status" value="1"/>
</dbReference>
<dbReference type="EMBL" id="JACYWE010000009">
    <property type="protein sequence ID" value="MBD8507579.1"/>
    <property type="molecule type" value="Genomic_DNA"/>
</dbReference>
<dbReference type="GO" id="GO:0016627">
    <property type="term" value="F:oxidoreductase activity, acting on the CH-CH group of donors"/>
    <property type="evidence" value="ECO:0007669"/>
    <property type="project" value="TreeGrafter"/>
</dbReference>
<dbReference type="SUPFAM" id="SSF50475">
    <property type="entry name" value="FMN-binding split barrel"/>
    <property type="match status" value="1"/>
</dbReference>
<protein>
    <submittedName>
        <fullName evidence="3">Pyridoxamine 5'-phosphate oxidase family protein</fullName>
    </submittedName>
</protein>
<keyword evidence="4" id="KW-1185">Reference proteome</keyword>
<dbReference type="InterPro" id="IPR011576">
    <property type="entry name" value="Pyridox_Oxase_N"/>
</dbReference>
<dbReference type="GO" id="GO:0005829">
    <property type="term" value="C:cytosol"/>
    <property type="evidence" value="ECO:0007669"/>
    <property type="project" value="TreeGrafter"/>
</dbReference>
<dbReference type="PANTHER" id="PTHR35176">
    <property type="entry name" value="HEME OXYGENASE HI_0854-RELATED"/>
    <property type="match status" value="1"/>
</dbReference>
<dbReference type="RefSeq" id="WP_192040044.1">
    <property type="nucleotide sequence ID" value="NZ_JACYWE010000009.1"/>
</dbReference>
<evidence type="ECO:0000313" key="3">
    <source>
        <dbReference type="EMBL" id="MBD8507579.1"/>
    </source>
</evidence>
<sequence>MALAPSIHFDPRYSDPAAPATSWESARTLLERAELYWISTVRRNGQPHVTPLIGLWLDERFWFCTGPAEQKARNLAGNPRATITTGASALGSGVDIVVEGVATPQHDEQVLGRIAAAYVDKFGPSWSFTVRDGGFHHDAGGHATVYAVQPITVHAFAKGTYSQTSFRFPAMAG</sequence>
<dbReference type="Proteomes" id="UP000642993">
    <property type="component" value="Unassembled WGS sequence"/>
</dbReference>
<comment type="caution">
    <text evidence="3">The sequence shown here is derived from an EMBL/GenBank/DDBJ whole genome shotgun (WGS) entry which is preliminary data.</text>
</comment>
<dbReference type="Pfam" id="PF01243">
    <property type="entry name" value="PNPOx_N"/>
    <property type="match status" value="1"/>
</dbReference>
<dbReference type="GO" id="GO:0070967">
    <property type="term" value="F:coenzyme F420 binding"/>
    <property type="evidence" value="ECO:0007669"/>
    <property type="project" value="TreeGrafter"/>
</dbReference>
<dbReference type="InterPro" id="IPR012349">
    <property type="entry name" value="Split_barrel_FMN-bd"/>
</dbReference>
<keyword evidence="1" id="KW-0560">Oxidoreductase</keyword>
<dbReference type="InterPro" id="IPR052019">
    <property type="entry name" value="F420H2_bilvrd_red/Heme_oxyg"/>
</dbReference>
<dbReference type="Gene3D" id="2.30.110.10">
    <property type="entry name" value="Electron Transport, Fmn-binding Protein, Chain A"/>
    <property type="match status" value="1"/>
</dbReference>
<name>A0A927JDY8_9ACTN</name>
<evidence type="ECO:0000259" key="2">
    <source>
        <dbReference type="Pfam" id="PF01243"/>
    </source>
</evidence>
<gene>
    <name evidence="3" type="ORF">HT102_13915</name>
</gene>
<evidence type="ECO:0000313" key="4">
    <source>
        <dbReference type="Proteomes" id="UP000642993"/>
    </source>
</evidence>
<organism evidence="3 4">
    <name type="scientific">Lolliginicoccus lacisalsi</name>
    <dbReference type="NCBI Taxonomy" id="2742202"/>
    <lineage>
        <taxon>Bacteria</taxon>
        <taxon>Bacillati</taxon>
        <taxon>Actinomycetota</taxon>
        <taxon>Actinomycetes</taxon>
        <taxon>Mycobacteriales</taxon>
        <taxon>Hoyosellaceae</taxon>
        <taxon>Lolliginicoccus</taxon>
    </lineage>
</organism>
<proteinExistence type="predicted"/>
<reference evidence="3" key="1">
    <citation type="submission" date="2020-09" db="EMBL/GenBank/DDBJ databases">
        <title>Hoyosella lacisalsi sp. nov., a halotolerant actinobacterium isolated from soil of Lake Gudzhirganskoe.</title>
        <authorList>
            <person name="Yang Q."/>
            <person name="Guo P.Y."/>
            <person name="Liu S.W."/>
            <person name="Li F.N."/>
            <person name="Sun C.H."/>
        </authorList>
    </citation>
    <scope>NUCLEOTIDE SEQUENCE</scope>
    <source>
        <strain evidence="3">G463</strain>
    </source>
</reference>